<dbReference type="OMA" id="CQIMWEN"/>
<dbReference type="EMBL" id="CM007365">
    <property type="protein sequence ID" value="OIW11336.1"/>
    <property type="molecule type" value="Genomic_DNA"/>
</dbReference>
<dbReference type="AlphaFoldDB" id="A0A1J7HEU7"/>
<evidence type="ECO:0008006" key="4">
    <source>
        <dbReference type="Google" id="ProtNLM"/>
    </source>
</evidence>
<proteinExistence type="predicted"/>
<dbReference type="Proteomes" id="UP000188354">
    <property type="component" value="Chromosome LG05"/>
</dbReference>
<feature type="compositionally biased region" description="Low complexity" evidence="1">
    <location>
        <begin position="49"/>
        <end position="66"/>
    </location>
</feature>
<sequence length="66" mass="7515">MEKLDTELLLKNISIMQENERLRKRAQELNQENQALLNEIKQKLSKGGNNDSNNKSSNQNASSSNN</sequence>
<dbReference type="Gramene" id="OIW11336">
    <property type="protein sequence ID" value="OIW11336"/>
    <property type="gene ID" value="TanjilG_20485"/>
</dbReference>
<gene>
    <name evidence="2" type="ORF">TanjilG_20485</name>
</gene>
<keyword evidence="3" id="KW-1185">Reference proteome</keyword>
<evidence type="ECO:0000313" key="2">
    <source>
        <dbReference type="EMBL" id="OIW11336.1"/>
    </source>
</evidence>
<feature type="region of interest" description="Disordered" evidence="1">
    <location>
        <begin position="33"/>
        <end position="66"/>
    </location>
</feature>
<name>A0A1J7HEU7_LUPAN</name>
<dbReference type="STRING" id="3871.A0A1J7HEU7"/>
<accession>A0A1J7HEU7</accession>
<evidence type="ECO:0000313" key="3">
    <source>
        <dbReference type="Proteomes" id="UP000188354"/>
    </source>
</evidence>
<dbReference type="InterPro" id="IPR039312">
    <property type="entry name" value="ZPR"/>
</dbReference>
<dbReference type="PANTHER" id="PTHR33601:SF1">
    <property type="entry name" value="PROTEIN LITTLE ZIPPER 4"/>
    <property type="match status" value="1"/>
</dbReference>
<dbReference type="PANTHER" id="PTHR33601">
    <property type="entry name" value="PROTEIN LITTLE ZIPPER 4"/>
    <property type="match status" value="1"/>
</dbReference>
<protein>
    <recommendedName>
        <fullName evidence="4">Protein LITTLE ZIPPER 4</fullName>
    </recommendedName>
</protein>
<reference evidence="2 3" key="1">
    <citation type="journal article" date="2017" name="Plant Biotechnol. J.">
        <title>A comprehensive draft genome sequence for lupin (Lupinus angustifolius), an emerging health food: insights into plant-microbe interactions and legume evolution.</title>
        <authorList>
            <person name="Hane J.K."/>
            <person name="Ming Y."/>
            <person name="Kamphuis L.G."/>
            <person name="Nelson M.N."/>
            <person name="Garg G."/>
            <person name="Atkins C.A."/>
            <person name="Bayer P.E."/>
            <person name="Bravo A."/>
            <person name="Bringans S."/>
            <person name="Cannon S."/>
            <person name="Edwards D."/>
            <person name="Foley R."/>
            <person name="Gao L.L."/>
            <person name="Harrison M.J."/>
            <person name="Huang W."/>
            <person name="Hurgobin B."/>
            <person name="Li S."/>
            <person name="Liu C.W."/>
            <person name="McGrath A."/>
            <person name="Morahan G."/>
            <person name="Murray J."/>
            <person name="Weller J."/>
            <person name="Jian J."/>
            <person name="Singh K.B."/>
        </authorList>
    </citation>
    <scope>NUCLEOTIDE SEQUENCE [LARGE SCALE GENOMIC DNA]</scope>
    <source>
        <strain evidence="3">cv. Tanjil</strain>
        <tissue evidence="2">Whole plant</tissue>
    </source>
</reference>
<organism evidence="2 3">
    <name type="scientific">Lupinus angustifolius</name>
    <name type="common">Narrow-leaved blue lupine</name>
    <dbReference type="NCBI Taxonomy" id="3871"/>
    <lineage>
        <taxon>Eukaryota</taxon>
        <taxon>Viridiplantae</taxon>
        <taxon>Streptophyta</taxon>
        <taxon>Embryophyta</taxon>
        <taxon>Tracheophyta</taxon>
        <taxon>Spermatophyta</taxon>
        <taxon>Magnoliopsida</taxon>
        <taxon>eudicotyledons</taxon>
        <taxon>Gunneridae</taxon>
        <taxon>Pentapetalae</taxon>
        <taxon>rosids</taxon>
        <taxon>fabids</taxon>
        <taxon>Fabales</taxon>
        <taxon>Fabaceae</taxon>
        <taxon>Papilionoideae</taxon>
        <taxon>50 kb inversion clade</taxon>
        <taxon>genistoids sensu lato</taxon>
        <taxon>core genistoids</taxon>
        <taxon>Genisteae</taxon>
        <taxon>Lupinus</taxon>
    </lineage>
</organism>
<evidence type="ECO:0000256" key="1">
    <source>
        <dbReference type="SAM" id="MobiDB-lite"/>
    </source>
</evidence>